<dbReference type="PANTHER" id="PTHR23152:SF4">
    <property type="entry name" value="2-OXOADIPATE DEHYDROGENASE COMPLEX COMPONENT E1"/>
    <property type="match status" value="1"/>
</dbReference>
<evidence type="ECO:0000256" key="3">
    <source>
        <dbReference type="ARBA" id="ARBA00023052"/>
    </source>
</evidence>
<dbReference type="GO" id="GO:0045252">
    <property type="term" value="C:oxoglutarate dehydrogenase complex"/>
    <property type="evidence" value="ECO:0007669"/>
    <property type="project" value="TreeGrafter"/>
</dbReference>
<feature type="non-terminal residue" evidence="5">
    <location>
        <position position="1"/>
    </location>
</feature>
<organism evidence="5">
    <name type="scientific">mine drainage metagenome</name>
    <dbReference type="NCBI Taxonomy" id="410659"/>
    <lineage>
        <taxon>unclassified sequences</taxon>
        <taxon>metagenomes</taxon>
        <taxon>ecological metagenomes</taxon>
    </lineage>
</organism>
<protein>
    <submittedName>
        <fullName evidence="5">2-oxoglutarate dehydrogenase E1 component</fullName>
    </submittedName>
</protein>
<dbReference type="AlphaFoldDB" id="T0Y2C1"/>
<dbReference type="Gene3D" id="3.40.50.970">
    <property type="match status" value="1"/>
</dbReference>
<comment type="cofactor">
    <cofactor evidence="1">
        <name>thiamine diphosphate</name>
        <dbReference type="ChEBI" id="CHEBI:58937"/>
    </cofactor>
</comment>
<name>T0Y2C1_9ZZZZ</name>
<sequence>AAFTAQGVVTETLNLQGLEGYRVGGTVHLIANNQIGFTTEPTDGRSTRYASDIAKGYDIPIIHVNGDDVEACLAAVRLAVSYRATFERDVLIDLIGYRRFGHNEGDEPAYTQPLMMAKIRSHPTPVQVYGERLVEQGLLSADQLAHEQSACYQEMVDAHAQAVAHGNELSVEAEPAGTMSQHPRLPQVATAVARDRLADLDRQLASFPEGFNLSPKLTRFFG</sequence>
<gene>
    <name evidence="5" type="ORF">B1B_19654</name>
</gene>
<dbReference type="GO" id="GO:0030976">
    <property type="term" value="F:thiamine pyrophosphate binding"/>
    <property type="evidence" value="ECO:0007669"/>
    <property type="project" value="InterPro"/>
</dbReference>
<comment type="caution">
    <text evidence="5">The sequence shown here is derived from an EMBL/GenBank/DDBJ whole genome shotgun (WGS) entry which is preliminary data.</text>
</comment>
<dbReference type="InterPro" id="IPR029061">
    <property type="entry name" value="THDP-binding"/>
</dbReference>
<keyword evidence="3" id="KW-0786">Thiamine pyrophosphate</keyword>
<evidence type="ECO:0000256" key="2">
    <source>
        <dbReference type="ARBA" id="ARBA00023002"/>
    </source>
</evidence>
<dbReference type="EMBL" id="AUZY01013213">
    <property type="protein sequence ID" value="EQD26172.1"/>
    <property type="molecule type" value="Genomic_DNA"/>
</dbReference>
<evidence type="ECO:0000259" key="4">
    <source>
        <dbReference type="Pfam" id="PF00676"/>
    </source>
</evidence>
<evidence type="ECO:0000256" key="1">
    <source>
        <dbReference type="ARBA" id="ARBA00001964"/>
    </source>
</evidence>
<dbReference type="GO" id="GO:0006099">
    <property type="term" value="P:tricarboxylic acid cycle"/>
    <property type="evidence" value="ECO:0007669"/>
    <property type="project" value="TreeGrafter"/>
</dbReference>
<accession>T0Y2C1</accession>
<feature type="non-terminal residue" evidence="5">
    <location>
        <position position="222"/>
    </location>
</feature>
<dbReference type="PANTHER" id="PTHR23152">
    <property type="entry name" value="2-OXOGLUTARATE DEHYDROGENASE"/>
    <property type="match status" value="1"/>
</dbReference>
<dbReference type="GO" id="GO:0004591">
    <property type="term" value="F:oxoglutarate dehydrogenase (succinyl-transferring) activity"/>
    <property type="evidence" value="ECO:0007669"/>
    <property type="project" value="TreeGrafter"/>
</dbReference>
<dbReference type="Pfam" id="PF00676">
    <property type="entry name" value="E1_dh"/>
    <property type="match status" value="1"/>
</dbReference>
<proteinExistence type="predicted"/>
<feature type="domain" description="Dehydrogenase E1 component" evidence="4">
    <location>
        <begin position="2"/>
        <end position="164"/>
    </location>
</feature>
<evidence type="ECO:0000313" key="5">
    <source>
        <dbReference type="EMBL" id="EQD26172.1"/>
    </source>
</evidence>
<reference evidence="5" key="2">
    <citation type="journal article" date="2014" name="ISME J.">
        <title>Microbial stratification in low pH oxic and suboxic macroscopic growths along an acid mine drainage.</title>
        <authorList>
            <person name="Mendez-Garcia C."/>
            <person name="Mesa V."/>
            <person name="Sprenger R.R."/>
            <person name="Richter M."/>
            <person name="Diez M.S."/>
            <person name="Solano J."/>
            <person name="Bargiela R."/>
            <person name="Golyshina O.V."/>
            <person name="Manteca A."/>
            <person name="Ramos J.L."/>
            <person name="Gallego J.R."/>
            <person name="Llorente I."/>
            <person name="Martins Dos Santos V.A."/>
            <person name="Jensen O.N."/>
            <person name="Pelaez A.I."/>
            <person name="Sanchez J."/>
            <person name="Ferrer M."/>
        </authorList>
    </citation>
    <scope>NUCLEOTIDE SEQUENCE</scope>
</reference>
<dbReference type="SUPFAM" id="SSF52518">
    <property type="entry name" value="Thiamin diphosphate-binding fold (THDP-binding)"/>
    <property type="match status" value="1"/>
</dbReference>
<dbReference type="GO" id="GO:0005829">
    <property type="term" value="C:cytosol"/>
    <property type="evidence" value="ECO:0007669"/>
    <property type="project" value="TreeGrafter"/>
</dbReference>
<keyword evidence="2" id="KW-0560">Oxidoreductase</keyword>
<dbReference type="InterPro" id="IPR011603">
    <property type="entry name" value="2oxoglutarate_DH_E1"/>
</dbReference>
<dbReference type="InterPro" id="IPR001017">
    <property type="entry name" value="DH_E1"/>
</dbReference>
<reference evidence="5" key="1">
    <citation type="submission" date="2013-08" db="EMBL/GenBank/DDBJ databases">
        <authorList>
            <person name="Mendez C."/>
            <person name="Richter M."/>
            <person name="Ferrer M."/>
            <person name="Sanchez J."/>
        </authorList>
    </citation>
    <scope>NUCLEOTIDE SEQUENCE</scope>
</reference>